<dbReference type="Proteomes" id="UP000614721">
    <property type="component" value="Unassembled WGS sequence"/>
</dbReference>
<dbReference type="RefSeq" id="WP_196566918.1">
    <property type="nucleotide sequence ID" value="NZ_JADRYY010000009.1"/>
</dbReference>
<proteinExistence type="predicted"/>
<name>A0ABS0ITI5_9GAMM</name>
<sequence>MLQLITFSEMNGTYAYRVELEKISNGFEWTLSYVQHGQGTIIGQPYSASSLNVAFDDAVKALFSYVQSNNQSSAIPNKIQYMVSKGMMNENDITSVLFANNFNPKVISCY</sequence>
<organism evidence="1 2">
    <name type="scientific">Proteus alimentorum</name>
    <dbReference type="NCBI Taxonomy" id="1973495"/>
    <lineage>
        <taxon>Bacteria</taxon>
        <taxon>Pseudomonadati</taxon>
        <taxon>Pseudomonadota</taxon>
        <taxon>Gammaproteobacteria</taxon>
        <taxon>Enterobacterales</taxon>
        <taxon>Morganellaceae</taxon>
        <taxon>Proteus</taxon>
    </lineage>
</organism>
<protein>
    <submittedName>
        <fullName evidence="1">Uncharacterized protein</fullName>
    </submittedName>
</protein>
<accession>A0ABS0ITI5</accession>
<keyword evidence="2" id="KW-1185">Reference proteome</keyword>
<comment type="caution">
    <text evidence="1">The sequence shown here is derived from an EMBL/GenBank/DDBJ whole genome shotgun (WGS) entry which is preliminary data.</text>
</comment>
<evidence type="ECO:0000313" key="2">
    <source>
        <dbReference type="Proteomes" id="UP000614721"/>
    </source>
</evidence>
<evidence type="ECO:0000313" key="1">
    <source>
        <dbReference type="EMBL" id="MBG2879336.1"/>
    </source>
</evidence>
<reference evidence="1 2" key="1">
    <citation type="submission" date="2020-11" db="EMBL/GenBank/DDBJ databases">
        <title>Enhanced detection system for hospital associated transmission using whole genome sequencing surveillance.</title>
        <authorList>
            <person name="Harrison L.H."/>
            <person name="Van Tyne D."/>
            <person name="Marsh J.W."/>
            <person name="Griffith M.P."/>
            <person name="Snyder D.J."/>
            <person name="Cooper V.S."/>
            <person name="Mustapha M."/>
        </authorList>
    </citation>
    <scope>NUCLEOTIDE SEQUENCE [LARGE SCALE GENOMIC DNA]</scope>
    <source>
        <strain evidence="1 2">PR00075</strain>
    </source>
</reference>
<gene>
    <name evidence="1" type="ORF">I4902_08660</name>
</gene>
<dbReference type="EMBL" id="JADSJP010000011">
    <property type="protein sequence ID" value="MBG2879336.1"/>
    <property type="molecule type" value="Genomic_DNA"/>
</dbReference>